<dbReference type="EMBL" id="KT591489">
    <property type="protein sequence ID" value="ALF00323.1"/>
    <property type="molecule type" value="Genomic_DNA"/>
</dbReference>
<dbReference type="KEGG" id="vg:26632124"/>
<name>A0A0M4QZS7_9CAUD</name>
<evidence type="ECO:0000313" key="1">
    <source>
        <dbReference type="EMBL" id="ALF00323.1"/>
    </source>
</evidence>
<keyword evidence="2" id="KW-1185">Reference proteome</keyword>
<organism evidence="1 2">
    <name type="scientific">Mycobacterium phage Archie</name>
    <dbReference type="NCBI Taxonomy" id="1718599"/>
    <lineage>
        <taxon>Viruses</taxon>
        <taxon>Duplodnaviria</taxon>
        <taxon>Heunggongvirae</taxon>
        <taxon>Uroviricota</taxon>
        <taxon>Caudoviricetes</taxon>
        <taxon>Vilmaviridae</taxon>
        <taxon>Lclasvirinae</taxon>
        <taxon>Faithunavirus</taxon>
        <taxon>Faithunavirus archie</taxon>
    </lineage>
</organism>
<dbReference type="GeneID" id="26632124"/>
<proteinExistence type="predicted"/>
<sequence>MSDYVKITLTGRDGSTWCLSGAGAGREGVTLSPNVQNLIDAPVKTLWTPGPFGEQYAGKRVRRREVIFSVQVGHEGFDPDTWATVDSRWRWAWDYDQECTLTVETSDGIRNLKLRLLEEPKAYGAKDPFLTGDCEVMMTTVAEFPYWVSEPDVFIWKTPNLADRTTVFVANNGDVPVWLRWTFTAPGTWTIPDFSWDNDMFARGEMDRGRTLVLPELKQGEHITVDSDPRVQTIVSANDSPVQHRWKGNDLLYPLMPGKSGEIPVGFRVNSTAPGSENGGAFKLTVPKWYSRPWSRPHVIRTVY</sequence>
<protein>
    <submittedName>
        <fullName evidence="1">Minor tail protein</fullName>
    </submittedName>
</protein>
<evidence type="ECO:0000313" key="2">
    <source>
        <dbReference type="Proteomes" id="UP000201697"/>
    </source>
</evidence>
<dbReference type="Proteomes" id="UP000201697">
    <property type="component" value="Segment"/>
</dbReference>
<reference evidence="1 2" key="1">
    <citation type="submission" date="2015-08" db="EMBL/GenBank/DDBJ databases">
        <authorList>
            <person name="Clarke R.M."/>
            <person name="Taylor B.J."/>
            <person name="Thorniley A.J."/>
            <person name="Dasenko M.A."/>
            <person name="Denver D.R."/>
            <person name="Garcia-Ruiz H."/>
            <person name="Hoyer J.S."/>
            <person name="Jogdeo S."/>
            <person name="Sullivan C.M."/>
            <person name="Peterson M.R."/>
            <person name="Rowley E.R."/>
            <person name="Schnitzler C.E."/>
            <person name="Vining K.J."/>
            <person name="Almabruk K.H."/>
            <person name="Banawas S."/>
            <person name="Beatty C."/>
            <person name="Bullock C.J."/>
            <person name="Cappellazzi J.E."/>
            <person name="Chagani S.E."/>
            <person name="Chatterjee P."/>
            <person name="Cram E.D."/>
            <person name="Elorriaga M.E."/>
            <person name="Esser M."/>
            <person name="Fellows E.J."/>
            <person name="Garcia G.R."/>
            <person name="Gullaba J.M."/>
            <person name="Kinsley M.A."/>
            <person name="Luo F."/>
            <person name="McGinnis M."/>
            <person name="Paquette C.E."/>
            <person name="Reddekopp R.L."/>
            <person name="Rosen K.L."/>
            <person name="Sahlfeld L.M."/>
            <person name="Vondras A.M."/>
            <person name="Wang J.X."/>
            <person name="Weiss E.S."/>
            <person name="Wernick R."/>
            <person name="Abuelizz H.A."/>
            <person name="Amaro Y."/>
            <person name="Archer C.L."/>
            <person name="Basu A."/>
            <person name="Bellinger M.R."/>
            <person name="Johnson S.F."/>
            <person name="Kitchen S.A."/>
            <person name="Li M."/>
            <person name="Morey-Castro K.E."/>
            <person name="Lavalleur H.J."/>
            <person name="Rangel L.J."/>
            <person name="Ree J.F."/>
            <person name="Shay S.D."/>
            <person name="Sheng Y."/>
            <person name="Smyth J.C."/>
            <person name="Stamm E.A."/>
            <person name="Taylor C.R."/>
            <person name="Vining O.B."/>
            <person name="Wanzeck K.M."/>
            <person name="Watson G."/>
            <person name="Bruck A.J."/>
            <person name="Anders K.R."/>
            <person name="Bradley K.W."/>
            <person name="Asai D.J."/>
            <person name="Bowman C.A."/>
            <person name="Russell D.A."/>
            <person name="Pope W.H."/>
            <person name="Jacobs-Sera D."/>
            <person name="Hendrix R.W."/>
            <person name="Hatfull G.F."/>
        </authorList>
    </citation>
    <scope>NUCLEOTIDE SEQUENCE [LARGE SCALE GENOMIC DNA]</scope>
</reference>
<dbReference type="OrthoDB" id="2201at10239"/>
<gene>
    <name evidence="1" type="ORF">SEA_ARCHIE_17</name>
</gene>
<accession>A0A0M4QZS7</accession>
<dbReference type="RefSeq" id="YP_009205484.1">
    <property type="nucleotide sequence ID" value="NC_028878.1"/>
</dbReference>